<name>U5VXE0_9ACTN</name>
<gene>
    <name evidence="2" type="ORF">AFR_10185</name>
</gene>
<dbReference type="PANTHER" id="PTHR33993">
    <property type="entry name" value="GLYOXALASE-RELATED"/>
    <property type="match status" value="1"/>
</dbReference>
<dbReference type="HOGENOM" id="CLU_141550_0_0_11"/>
<dbReference type="KEGG" id="afs:AFR_10185"/>
<sequence>MATSGLGTIVIPVKDLTAAKTLYGTLLGVTPDVDQPYYVGFTAGGQHVGLDPNGDTTAGPIMYWHVDNIRTTLDALLAAGAEQLQEIKDVGAGKKIATVRDQDGTTVGILEQS</sequence>
<dbReference type="InterPro" id="IPR052164">
    <property type="entry name" value="Anthracycline_SecMetBiosynth"/>
</dbReference>
<feature type="domain" description="VOC" evidence="1">
    <location>
        <begin position="5"/>
        <end position="112"/>
    </location>
</feature>
<dbReference type="SUPFAM" id="SSF54593">
    <property type="entry name" value="Glyoxalase/Bleomycin resistance protein/Dihydroxybiphenyl dioxygenase"/>
    <property type="match status" value="1"/>
</dbReference>
<dbReference type="Gene3D" id="3.10.180.10">
    <property type="entry name" value="2,3-Dihydroxybiphenyl 1,2-Dioxygenase, domain 1"/>
    <property type="match status" value="1"/>
</dbReference>
<dbReference type="eggNOG" id="COG3324">
    <property type="taxonomic scope" value="Bacteria"/>
</dbReference>
<reference evidence="2 3" key="1">
    <citation type="journal article" date="2014" name="J. Biotechnol.">
        <title>Complete genome sequence of the actinobacterium Actinoplanes friuliensis HAG 010964, producer of the lipopeptide antibiotic friulimycin.</title>
        <authorList>
            <person name="Ruckert C."/>
            <person name="Szczepanowski R."/>
            <person name="Albersmeier A."/>
            <person name="Goesmann A."/>
            <person name="Fischer N."/>
            <person name="Steinkamper A."/>
            <person name="Puhler A."/>
            <person name="Biener R."/>
            <person name="Schwartz D."/>
            <person name="Kalinowski J."/>
        </authorList>
    </citation>
    <scope>NUCLEOTIDE SEQUENCE [LARGE SCALE GENOMIC DNA]</scope>
    <source>
        <strain evidence="2 3">DSM 7358</strain>
    </source>
</reference>
<dbReference type="Pfam" id="PF00903">
    <property type="entry name" value="Glyoxalase"/>
    <property type="match status" value="1"/>
</dbReference>
<dbReference type="InterPro" id="IPR004360">
    <property type="entry name" value="Glyas_Fos-R_dOase_dom"/>
</dbReference>
<dbReference type="InterPro" id="IPR029068">
    <property type="entry name" value="Glyas_Bleomycin-R_OHBP_Dase"/>
</dbReference>
<evidence type="ECO:0000313" key="2">
    <source>
        <dbReference type="EMBL" id="AGZ40326.1"/>
    </source>
</evidence>
<organism evidence="2 3">
    <name type="scientific">Actinoplanes friuliensis DSM 7358</name>
    <dbReference type="NCBI Taxonomy" id="1246995"/>
    <lineage>
        <taxon>Bacteria</taxon>
        <taxon>Bacillati</taxon>
        <taxon>Actinomycetota</taxon>
        <taxon>Actinomycetes</taxon>
        <taxon>Micromonosporales</taxon>
        <taxon>Micromonosporaceae</taxon>
        <taxon>Actinoplanes</taxon>
    </lineage>
</organism>
<dbReference type="OrthoDB" id="4565236at2"/>
<dbReference type="InterPro" id="IPR037523">
    <property type="entry name" value="VOC_core"/>
</dbReference>
<evidence type="ECO:0000259" key="1">
    <source>
        <dbReference type="PROSITE" id="PS51819"/>
    </source>
</evidence>
<evidence type="ECO:0000313" key="3">
    <source>
        <dbReference type="Proteomes" id="UP000017746"/>
    </source>
</evidence>
<protein>
    <recommendedName>
        <fullName evidence="1">VOC domain-containing protein</fullName>
    </recommendedName>
</protein>
<dbReference type="PROSITE" id="PS51819">
    <property type="entry name" value="VOC"/>
    <property type="match status" value="1"/>
</dbReference>
<proteinExistence type="predicted"/>
<keyword evidence="3" id="KW-1185">Reference proteome</keyword>
<dbReference type="STRING" id="1246995.AFR_10185"/>
<dbReference type="RefSeq" id="WP_023360094.1">
    <property type="nucleotide sequence ID" value="NC_022657.1"/>
</dbReference>
<dbReference type="AlphaFoldDB" id="U5VXE0"/>
<dbReference type="Proteomes" id="UP000017746">
    <property type="component" value="Chromosome"/>
</dbReference>
<dbReference type="PATRIC" id="fig|1246995.3.peg.2075"/>
<accession>U5VXE0</accession>
<dbReference type="EMBL" id="CP006272">
    <property type="protein sequence ID" value="AGZ40326.1"/>
    <property type="molecule type" value="Genomic_DNA"/>
</dbReference>